<dbReference type="InterPro" id="IPR011009">
    <property type="entry name" value="Kinase-like_dom_sf"/>
</dbReference>
<dbReference type="SUPFAM" id="SSF56112">
    <property type="entry name" value="Protein kinase-like (PK-like)"/>
    <property type="match status" value="1"/>
</dbReference>
<keyword evidence="4" id="KW-0503">Monooxygenase</keyword>
<dbReference type="RefSeq" id="WP_348757244.1">
    <property type="nucleotide sequence ID" value="NZ_OZ026884.1"/>
</dbReference>
<evidence type="ECO:0000313" key="4">
    <source>
        <dbReference type="EMBL" id="CAL1240661.1"/>
    </source>
</evidence>
<dbReference type="Proteomes" id="UP001497493">
    <property type="component" value="Chromosome"/>
</dbReference>
<dbReference type="GO" id="GO:0004497">
    <property type="term" value="F:monooxygenase activity"/>
    <property type="evidence" value="ECO:0007669"/>
    <property type="project" value="UniProtKB-KW"/>
</dbReference>
<gene>
    <name evidence="4" type="ORF">MECH1_V1_1885</name>
</gene>
<comment type="similarity">
    <text evidence="1">Belongs to the protein kinase superfamily. ADCK protein kinase family.</text>
</comment>
<evidence type="ECO:0000256" key="1">
    <source>
        <dbReference type="ARBA" id="ARBA00009670"/>
    </source>
</evidence>
<dbReference type="CDD" id="cd05121">
    <property type="entry name" value="ABC1_ADCK3-like"/>
    <property type="match status" value="1"/>
</dbReference>
<keyword evidence="4" id="KW-0830">Ubiquinone</keyword>
<dbReference type="InterPro" id="IPR050154">
    <property type="entry name" value="UbiB_kinase"/>
</dbReference>
<protein>
    <submittedName>
        <fullName evidence="4">Ubiquinone biosynthesis monooxygenase UbiB</fullName>
    </submittedName>
</protein>
<reference evidence="4 5" key="1">
    <citation type="submission" date="2024-04" db="EMBL/GenBank/DDBJ databases">
        <authorList>
            <person name="Cremers G."/>
        </authorList>
    </citation>
    <scope>NUCLEOTIDE SEQUENCE [LARGE SCALE GENOMIC DNA]</scope>
    <source>
        <strain evidence="4">MeCH1-AG</strain>
    </source>
</reference>
<dbReference type="EMBL" id="OZ026884">
    <property type="protein sequence ID" value="CAL1240661.1"/>
    <property type="molecule type" value="Genomic_DNA"/>
</dbReference>
<keyword evidence="2" id="KW-1133">Transmembrane helix</keyword>
<organism evidence="4 5">
    <name type="scientific">Candidatus Methylocalor cossyra</name>
    <dbReference type="NCBI Taxonomy" id="3108543"/>
    <lineage>
        <taxon>Bacteria</taxon>
        <taxon>Pseudomonadati</taxon>
        <taxon>Pseudomonadota</taxon>
        <taxon>Gammaproteobacteria</taxon>
        <taxon>Methylococcales</taxon>
        <taxon>Methylococcaceae</taxon>
        <taxon>Candidatus Methylocalor</taxon>
    </lineage>
</organism>
<dbReference type="PANTHER" id="PTHR10566:SF113">
    <property type="entry name" value="PROTEIN ACTIVITY OF BC1 COMPLEX KINASE 7, CHLOROPLASTIC"/>
    <property type="match status" value="1"/>
</dbReference>
<name>A0ABP1C8T1_9GAMM</name>
<keyword evidence="2" id="KW-0812">Transmembrane</keyword>
<accession>A0ABP1C8T1</accession>
<keyword evidence="4" id="KW-0560">Oxidoreductase</keyword>
<dbReference type="InterPro" id="IPR004147">
    <property type="entry name" value="ABC1_dom"/>
</dbReference>
<evidence type="ECO:0000313" key="5">
    <source>
        <dbReference type="Proteomes" id="UP001497493"/>
    </source>
</evidence>
<proteinExistence type="inferred from homology"/>
<evidence type="ECO:0000256" key="2">
    <source>
        <dbReference type="SAM" id="Phobius"/>
    </source>
</evidence>
<feature type="domain" description="ABC1 atypical kinase-like" evidence="3">
    <location>
        <begin position="99"/>
        <end position="344"/>
    </location>
</feature>
<feature type="transmembrane region" description="Helical" evidence="2">
    <location>
        <begin position="503"/>
        <end position="522"/>
    </location>
</feature>
<keyword evidence="5" id="KW-1185">Reference proteome</keyword>
<dbReference type="PANTHER" id="PTHR10566">
    <property type="entry name" value="CHAPERONE-ACTIVITY OF BC1 COMPLEX CABC1 -RELATED"/>
    <property type="match status" value="1"/>
</dbReference>
<evidence type="ECO:0000259" key="3">
    <source>
        <dbReference type="Pfam" id="PF03109"/>
    </source>
</evidence>
<feature type="transmembrane region" description="Helical" evidence="2">
    <location>
        <begin position="528"/>
        <end position="554"/>
    </location>
</feature>
<sequence length="563" mass="62768">MILETLSAMRDLGRLHDLASILIRYGFGDLVKRAGLDPLLEKAGRALHWTRFEELLHLDPPQRVRRALEEMGPTFIKFGQILATRVDLFPPEWIAEFEKLHDRVPPLPFEALRGQLEEDLGAPLPRVFAEFDPIPLGAASIAQVHRARLHDGRRVIVKIRRPGIRPTIEADLRLLERLVAIIERELADARRYHPQEVLRQFKISLRNELDLLSEARNTERAGNNFAGHPHVVIPKVFWDYCSERVNVQEYIEGVPGHDLDALRQAGFDRKLLAQRGADAVLKMVLIDGFFHADPHPGNLFFLPGNRLAFIDFGMVGSLSELRRNQVVELLNAIVLRDAVTIVEVLLDWADDTGPSSERLVSEVGMFVDKYHGAALRQLRLGDIIGDMAALLRDHRLTLPPDLTMLFKALLTLEGMGRQIDPDFDIVGQAAPLLTQAALQQRRPEVLFRQLRRNAGSLMAVLGAMPQDLRRLLRLLRAGAIKVNVDMPELARFGALVDRAASRLTVGMVTAALIIGSSIVMTVRGGPTLFGLPALGVLGFSAAGLGGVWLLISIWRTSHGGEQR</sequence>
<dbReference type="Pfam" id="PF03109">
    <property type="entry name" value="ABC1"/>
    <property type="match status" value="1"/>
</dbReference>
<keyword evidence="2" id="KW-0472">Membrane</keyword>